<dbReference type="Pfam" id="PF16302">
    <property type="entry name" value="DUF4944"/>
    <property type="match status" value="1"/>
</dbReference>
<feature type="transmembrane region" description="Helical" evidence="1">
    <location>
        <begin position="28"/>
        <end position="47"/>
    </location>
</feature>
<organism evidence="2 3">
    <name type="scientific">Sporolactobacillus inulinus CASD</name>
    <dbReference type="NCBI Taxonomy" id="1069536"/>
    <lineage>
        <taxon>Bacteria</taxon>
        <taxon>Bacillati</taxon>
        <taxon>Bacillota</taxon>
        <taxon>Bacilli</taxon>
        <taxon>Bacillales</taxon>
        <taxon>Sporolactobacillaceae</taxon>
        <taxon>Sporolactobacillus</taxon>
    </lineage>
</organism>
<dbReference type="AlphaFoldDB" id="A0A0U1QP10"/>
<dbReference type="InterPro" id="IPR032545">
    <property type="entry name" value="DUF4944"/>
</dbReference>
<dbReference type="EMBL" id="AFVQ02000092">
    <property type="protein sequence ID" value="KLI02547.1"/>
    <property type="molecule type" value="Genomic_DNA"/>
</dbReference>
<keyword evidence="3" id="KW-1185">Reference proteome</keyword>
<protein>
    <submittedName>
        <fullName evidence="2">Uncharacterized protein</fullName>
    </submittedName>
</protein>
<keyword evidence="1" id="KW-1133">Transmembrane helix</keyword>
<evidence type="ECO:0000256" key="1">
    <source>
        <dbReference type="SAM" id="Phobius"/>
    </source>
</evidence>
<gene>
    <name evidence="2" type="ORF">SINU_07490</name>
</gene>
<sequence length="173" mass="19851">MKEMVANATLRDTSKDDGIQGGVMKKRIVFLFLAALLLVIAVFLSTYKVFSFRENTALNWVGKTEDGGWAAEIHYDKGQQTYSGYVFWNGSKDHFKQLEQMNLRYYDGSKLIMSIHHAEREVEAQKKIVFVEFTEQPKGKAKLIFSYSDSGKKVNQAIVFHATTKHYPFYSSK</sequence>
<accession>A0A0U1QP10</accession>
<keyword evidence="1" id="KW-0812">Transmembrane</keyword>
<evidence type="ECO:0000313" key="2">
    <source>
        <dbReference type="EMBL" id="KLI02547.1"/>
    </source>
</evidence>
<name>A0A0U1QP10_9BACL</name>
<evidence type="ECO:0000313" key="3">
    <source>
        <dbReference type="Proteomes" id="UP000035553"/>
    </source>
</evidence>
<reference evidence="2 3" key="1">
    <citation type="journal article" date="2011" name="J. Bacteriol.">
        <title>Draft genome sequence of Sporolactobacillus inulinus strain CASD, an efficient D-lactic acid-producing bacterium with high-concentration lactate tolerance capability.</title>
        <authorList>
            <person name="Yu B."/>
            <person name="Su F."/>
            <person name="Wang L."/>
            <person name="Xu K."/>
            <person name="Zhao B."/>
            <person name="Xu P."/>
        </authorList>
    </citation>
    <scope>NUCLEOTIDE SEQUENCE [LARGE SCALE GENOMIC DNA]</scope>
    <source>
        <strain evidence="2 3">CASD</strain>
    </source>
</reference>
<proteinExistence type="predicted"/>
<comment type="caution">
    <text evidence="2">The sequence shown here is derived from an EMBL/GenBank/DDBJ whole genome shotgun (WGS) entry which is preliminary data.</text>
</comment>
<dbReference type="Proteomes" id="UP000035553">
    <property type="component" value="Unassembled WGS sequence"/>
</dbReference>
<keyword evidence="1" id="KW-0472">Membrane</keyword>
<dbReference type="RefSeq" id="WP_010027357.1">
    <property type="nucleotide sequence ID" value="NZ_AFVQ02000092.1"/>
</dbReference>